<dbReference type="AlphaFoldDB" id="A0AAD4YKV8"/>
<keyword evidence="3" id="KW-1185">Reference proteome</keyword>
<evidence type="ECO:0000313" key="3">
    <source>
        <dbReference type="Proteomes" id="UP001054821"/>
    </source>
</evidence>
<feature type="domain" description="Retrotransposon gag" evidence="1">
    <location>
        <begin position="69"/>
        <end position="132"/>
    </location>
</feature>
<evidence type="ECO:0000313" key="2">
    <source>
        <dbReference type="EMBL" id="KAI5312891.1"/>
    </source>
</evidence>
<dbReference type="EMBL" id="JAJFAZ020000008">
    <property type="protein sequence ID" value="KAI5312891.1"/>
    <property type="molecule type" value="Genomic_DNA"/>
</dbReference>
<organism evidence="2 3">
    <name type="scientific">Prunus dulcis</name>
    <name type="common">Almond</name>
    <name type="synonym">Amygdalus dulcis</name>
    <dbReference type="NCBI Taxonomy" id="3755"/>
    <lineage>
        <taxon>Eukaryota</taxon>
        <taxon>Viridiplantae</taxon>
        <taxon>Streptophyta</taxon>
        <taxon>Embryophyta</taxon>
        <taxon>Tracheophyta</taxon>
        <taxon>Spermatophyta</taxon>
        <taxon>Magnoliopsida</taxon>
        <taxon>eudicotyledons</taxon>
        <taxon>Gunneridae</taxon>
        <taxon>Pentapetalae</taxon>
        <taxon>rosids</taxon>
        <taxon>fabids</taxon>
        <taxon>Rosales</taxon>
        <taxon>Rosaceae</taxon>
        <taxon>Amygdaloideae</taxon>
        <taxon>Amygdaleae</taxon>
        <taxon>Prunus</taxon>
    </lineage>
</organism>
<protein>
    <recommendedName>
        <fullName evidence="1">Retrotransposon gag domain-containing protein</fullName>
    </recommendedName>
</protein>
<accession>A0AAD4YKV8</accession>
<dbReference type="Proteomes" id="UP001054821">
    <property type="component" value="Chromosome 8"/>
</dbReference>
<name>A0AAD4YKV8_PRUDU</name>
<gene>
    <name evidence="2" type="ORF">L3X38_042065</name>
</gene>
<reference evidence="2 3" key="1">
    <citation type="journal article" date="2022" name="G3 (Bethesda)">
        <title>Whole-genome sequence and methylome profiling of the almond [Prunus dulcis (Mill.) D.A. Webb] cultivar 'Nonpareil'.</title>
        <authorList>
            <person name="D'Amico-Willman K.M."/>
            <person name="Ouma W.Z."/>
            <person name="Meulia T."/>
            <person name="Sideli G.M."/>
            <person name="Gradziel T.M."/>
            <person name="Fresnedo-Ramirez J."/>
        </authorList>
    </citation>
    <scope>NUCLEOTIDE SEQUENCE [LARGE SCALE GENOMIC DNA]</scope>
    <source>
        <strain evidence="2">Clone GOH B32 T37-40</strain>
    </source>
</reference>
<dbReference type="InterPro" id="IPR005162">
    <property type="entry name" value="Retrotrans_gag_dom"/>
</dbReference>
<proteinExistence type="predicted"/>
<evidence type="ECO:0000259" key="1">
    <source>
        <dbReference type="Pfam" id="PF03732"/>
    </source>
</evidence>
<sequence length="177" mass="20781">MIQDMVPHARRIGRAVYRRPYPEHFPRGFKVSNFALFSGDGLQSTVEHIDRFTAQGAKIEHHEALKLRTMEQIFHKQFYRPELEVSMADLAMIRQGSNESVQEYLGKFKEARARCTANMLEHEFMKLAQGGLFLDLRKKFEGIEFLDIYDFLLRVDRYEALLKEEQQKNQPTSQPTL</sequence>
<dbReference type="Pfam" id="PF03732">
    <property type="entry name" value="Retrotrans_gag"/>
    <property type="match status" value="1"/>
</dbReference>
<comment type="caution">
    <text evidence="2">The sequence shown here is derived from an EMBL/GenBank/DDBJ whole genome shotgun (WGS) entry which is preliminary data.</text>
</comment>